<dbReference type="PANTHER" id="PTHR23172">
    <property type="entry name" value="AUXILIN/CYCLIN G-ASSOCIATED KINASE-RELATED"/>
    <property type="match status" value="1"/>
</dbReference>
<feature type="domain" description="J" evidence="4">
    <location>
        <begin position="1389"/>
        <end position="1453"/>
    </location>
</feature>
<reference evidence="6" key="1">
    <citation type="submission" date="2025-08" db="UniProtKB">
        <authorList>
            <consortium name="RefSeq"/>
        </authorList>
    </citation>
    <scope>IDENTIFICATION</scope>
    <source>
        <strain evidence="6">OHB3-1</strain>
    </source>
</reference>
<dbReference type="GO" id="GO:0005737">
    <property type="term" value="C:cytoplasm"/>
    <property type="evidence" value="ECO:0007669"/>
    <property type="project" value="TreeGrafter"/>
</dbReference>
<dbReference type="GO" id="GO:0031982">
    <property type="term" value="C:vesicle"/>
    <property type="evidence" value="ECO:0007669"/>
    <property type="project" value="TreeGrafter"/>
</dbReference>
<dbReference type="Proteomes" id="UP000504603">
    <property type="component" value="Unplaced"/>
</dbReference>
<dbReference type="GO" id="GO:0030276">
    <property type="term" value="F:clathrin binding"/>
    <property type="evidence" value="ECO:0007669"/>
    <property type="project" value="TreeGrafter"/>
</dbReference>
<dbReference type="FunFam" id="1.10.287.110:FF:000009">
    <property type="entry name" value="Auxilin-related protein 1"/>
    <property type="match status" value="1"/>
</dbReference>
<feature type="compositionally biased region" description="Polar residues" evidence="3">
    <location>
        <begin position="137"/>
        <end position="149"/>
    </location>
</feature>
<dbReference type="GO" id="GO:0072583">
    <property type="term" value="P:clathrin-dependent endocytosis"/>
    <property type="evidence" value="ECO:0007669"/>
    <property type="project" value="TreeGrafter"/>
</dbReference>
<dbReference type="GeneID" id="111005402"/>
<feature type="coiled-coil region" evidence="2">
    <location>
        <begin position="1183"/>
        <end position="1232"/>
    </location>
</feature>
<dbReference type="SUPFAM" id="SSF46565">
    <property type="entry name" value="Chaperone J-domain"/>
    <property type="match status" value="1"/>
</dbReference>
<dbReference type="OrthoDB" id="1717591at2759"/>
<feature type="region of interest" description="Disordered" evidence="3">
    <location>
        <begin position="632"/>
        <end position="693"/>
    </location>
</feature>
<dbReference type="InterPro" id="IPR001623">
    <property type="entry name" value="DnaJ_domain"/>
</dbReference>
<dbReference type="InterPro" id="IPR036869">
    <property type="entry name" value="J_dom_sf"/>
</dbReference>
<feature type="region of interest" description="Disordered" evidence="3">
    <location>
        <begin position="1056"/>
        <end position="1127"/>
    </location>
</feature>
<dbReference type="KEGG" id="mcha:111005402"/>
<dbReference type="GO" id="GO:0072318">
    <property type="term" value="P:clathrin coat disassembly"/>
    <property type="evidence" value="ECO:0007669"/>
    <property type="project" value="TreeGrafter"/>
</dbReference>
<evidence type="ECO:0000256" key="1">
    <source>
        <dbReference type="ARBA" id="ARBA00023054"/>
    </source>
</evidence>
<dbReference type="RefSeq" id="XP_022132574.1">
    <property type="nucleotide sequence ID" value="XM_022276882.1"/>
</dbReference>
<sequence length="1453" mass="163602">MDNLSHSRLPNRGSTSVSKNICNGSNGGGAFVPHTIYDDVYGGPPKFGVSALSPRFEDYGEIFGSFHALRASSIPILDLPAVDETEVFFDARSSAFDYADVFGGFDGLDFAISYEELIAPSKGVDDGSSDEAWTPAGTESLSDCSDHSGNSQCISNGDSNQSFSESTEFCISYNKVNREGNGNISNGKTHVTQLEMLPGFSYLVDEAQPSAMGTVDDPSLQTNDDSYLNIDFSTGKVRGKHPRNSMPPPLDSNGCGQSFKDNLISHNGHGRGVCRPYEDFITVSEISLRTEPSQVPPPSRPPPMFAAQNGDCTKMTLNCREAASEVILDGPSLPLFDVEVDSSSSAAASAAAMKEAMEKAQAQLQNAKDLWERKKEGVHGRMRLDAKNDMRDKEGHLTKIPNRCKNLTNEKVQGIGEIHDHEMKVPAREERQKDVKATEVCSTPYGGDEFLTVAEKYLPNRSGSRFLASDNYGCCSEWKEATEFFVLAGADMPEKEFESVNNDEISNFVIGQMGAETSTEAWENEKNKDKLGKPFHKAHLVNDEVKNLENIVLGKEKDKIKPKPSKNETRQREVVKLKIPQGVFDLEANDKKFGVAQEFVEVKRPMSGASKLEKLEKPIEFKQLESELRVEQPVSPKDIDEKKKNAVKGKEKENIFKESHRKENNENKMEETIGNEKKEKLRTETSEREKLEQKMRMVFEQQENKERLNMALEEEEDLKERMAGERQLEGVHEMEDHEKKENEAVKVGLSERFKLAHETEVDVKWLKDFQYREECEKGVEDLFQRVNIEGMPRDVGKCKETQMLVKDSQENAELKGTSMVHDEIERLDRQKVNPTIGTQAYMEVEDLGISTAAFQMDDDENHLPTILDFSTGVSLEFAVVDESGEREAKVIINESSSESGGIENLQFNKDSCASSLFQAEVEHHKVPVKMEDANIPLPLDEWTKKSGKETSFQPKPDYTQEEVTNLEDAVSSENSTSMDEGENEIEENELKMEDMKTSLPLDRSDEKAGQADAGMEEFIGRMKFVSRVDSDPEHPERKLFGCMEDKTKSFHQVEEKEQKVAAQEVNVRADKGSGMETAQPTISERIHKSSKVSHEVNANQPTERKEKIINQSHTSKGKESERVRREAEFENDVLRKLEEEREREREREKDRMPIDRIALEPRDRVGAEARERAERAALERMTAEARQRALADARERLEKACAEARENSFAGKTTMEARVKAERAAVERATAEARERAAEKVISDRTSFGVRERIERSVSDKFSASSRNNEMRQKSSSSGQPSLQSQSFGSSIASRYGYYSAYDERNEGVDGESPQRCKARFERHQRTAERAAKALAEKNMRDLVAQREQAERNRLAETLDADVRRWSSGKEGNLRALLSTLQYILGPDSGWQPIPLTEVITAAAVKKAYRKATLCVHPDKLQQRGASIQQKYICEKVFDLLKEAWNKFNSEER</sequence>
<feature type="region of interest" description="Disordered" evidence="3">
    <location>
        <begin position="941"/>
        <end position="988"/>
    </location>
</feature>
<dbReference type="PANTHER" id="PTHR23172:SF87">
    <property type="entry name" value="CHAPERONE DNAJ-DOMAIN SUPERFAMILY PROTEIN"/>
    <property type="match status" value="1"/>
</dbReference>
<protein>
    <submittedName>
        <fullName evidence="6">Auxilin-like protein 1</fullName>
    </submittedName>
</protein>
<proteinExistence type="predicted"/>
<keyword evidence="5" id="KW-1185">Reference proteome</keyword>
<organism evidence="5 6">
    <name type="scientific">Momordica charantia</name>
    <name type="common">Bitter gourd</name>
    <name type="synonym">Balsam pear</name>
    <dbReference type="NCBI Taxonomy" id="3673"/>
    <lineage>
        <taxon>Eukaryota</taxon>
        <taxon>Viridiplantae</taxon>
        <taxon>Streptophyta</taxon>
        <taxon>Embryophyta</taxon>
        <taxon>Tracheophyta</taxon>
        <taxon>Spermatophyta</taxon>
        <taxon>Magnoliopsida</taxon>
        <taxon>eudicotyledons</taxon>
        <taxon>Gunneridae</taxon>
        <taxon>Pentapetalae</taxon>
        <taxon>rosids</taxon>
        <taxon>fabids</taxon>
        <taxon>Cucurbitales</taxon>
        <taxon>Cucurbitaceae</taxon>
        <taxon>Momordiceae</taxon>
        <taxon>Momordica</taxon>
    </lineage>
</organism>
<evidence type="ECO:0000313" key="6">
    <source>
        <dbReference type="RefSeq" id="XP_022132574.1"/>
    </source>
</evidence>
<feature type="compositionally biased region" description="Basic and acidic residues" evidence="3">
    <location>
        <begin position="1116"/>
        <end position="1127"/>
    </location>
</feature>
<evidence type="ECO:0000313" key="5">
    <source>
        <dbReference type="Proteomes" id="UP000504603"/>
    </source>
</evidence>
<dbReference type="CDD" id="cd06257">
    <property type="entry name" value="DnaJ"/>
    <property type="match status" value="1"/>
</dbReference>
<gene>
    <name evidence="6" type="primary">LOC111005402</name>
</gene>
<feature type="region of interest" description="Disordered" evidence="3">
    <location>
        <begin position="1"/>
        <end position="20"/>
    </location>
</feature>
<name>A0A6J1BTF2_MOMCH</name>
<feature type="compositionally biased region" description="Low complexity" evidence="3">
    <location>
        <begin position="1274"/>
        <end position="1287"/>
    </location>
</feature>
<dbReference type="Gene3D" id="1.10.287.110">
    <property type="entry name" value="DnaJ domain"/>
    <property type="match status" value="1"/>
</dbReference>
<evidence type="ECO:0000259" key="4">
    <source>
        <dbReference type="PROSITE" id="PS50076"/>
    </source>
</evidence>
<feature type="region of interest" description="Disordered" evidence="3">
    <location>
        <begin position="1256"/>
        <end position="1287"/>
    </location>
</feature>
<evidence type="ECO:0000256" key="2">
    <source>
        <dbReference type="SAM" id="Coils"/>
    </source>
</evidence>
<keyword evidence="1 2" id="KW-0175">Coiled coil</keyword>
<feature type="region of interest" description="Disordered" evidence="3">
    <location>
        <begin position="122"/>
        <end position="149"/>
    </location>
</feature>
<dbReference type="PROSITE" id="PS50076">
    <property type="entry name" value="DNAJ_2"/>
    <property type="match status" value="1"/>
</dbReference>
<accession>A0A6J1BTF2</accession>
<evidence type="ECO:0000256" key="3">
    <source>
        <dbReference type="SAM" id="MobiDB-lite"/>
    </source>
</evidence>
<feature type="compositionally biased region" description="Basic and acidic residues" evidence="3">
    <location>
        <begin position="637"/>
        <end position="693"/>
    </location>
</feature>